<name>A0A397UK00_9GLOM</name>
<evidence type="ECO:0000256" key="1">
    <source>
        <dbReference type="SAM" id="MobiDB-lite"/>
    </source>
</evidence>
<dbReference type="OrthoDB" id="2433657at2759"/>
<feature type="transmembrane region" description="Helical" evidence="2">
    <location>
        <begin position="72"/>
        <end position="94"/>
    </location>
</feature>
<dbReference type="AlphaFoldDB" id="A0A397UK00"/>
<keyword evidence="2" id="KW-1133">Transmembrane helix</keyword>
<organism evidence="3 4">
    <name type="scientific">Gigaspora rosea</name>
    <dbReference type="NCBI Taxonomy" id="44941"/>
    <lineage>
        <taxon>Eukaryota</taxon>
        <taxon>Fungi</taxon>
        <taxon>Fungi incertae sedis</taxon>
        <taxon>Mucoromycota</taxon>
        <taxon>Glomeromycotina</taxon>
        <taxon>Glomeromycetes</taxon>
        <taxon>Diversisporales</taxon>
        <taxon>Gigasporaceae</taxon>
        <taxon>Gigaspora</taxon>
    </lineage>
</organism>
<gene>
    <name evidence="3" type="ORF">C2G38_2044600</name>
</gene>
<evidence type="ECO:0000313" key="4">
    <source>
        <dbReference type="Proteomes" id="UP000266673"/>
    </source>
</evidence>
<feature type="region of interest" description="Disordered" evidence="1">
    <location>
        <begin position="118"/>
        <end position="161"/>
    </location>
</feature>
<comment type="caution">
    <text evidence="3">The sequence shown here is derived from an EMBL/GenBank/DDBJ whole genome shotgun (WGS) entry which is preliminary data.</text>
</comment>
<keyword evidence="2" id="KW-0812">Transmembrane</keyword>
<keyword evidence="2" id="KW-0472">Membrane</keyword>
<keyword evidence="4" id="KW-1185">Reference proteome</keyword>
<evidence type="ECO:0000256" key="2">
    <source>
        <dbReference type="SAM" id="Phobius"/>
    </source>
</evidence>
<sequence>MAVTKGWVRLVFLQLLFYVKPFVSSPLPIINHNSGEVTTYSSNSALQKRGYKSAWVFWYYNGSERDCGNYCLISFCIGSFIILLIILLGIYRCYRIKKFYSTGKFSWEITHNNTESFIENEGDESEHEARRERERRERRQDTEPSIPQTPPPPYPGDDRKE</sequence>
<proteinExistence type="predicted"/>
<evidence type="ECO:0000313" key="3">
    <source>
        <dbReference type="EMBL" id="RIB09109.1"/>
    </source>
</evidence>
<accession>A0A397UK00</accession>
<reference evidence="3 4" key="1">
    <citation type="submission" date="2018-06" db="EMBL/GenBank/DDBJ databases">
        <title>Comparative genomics reveals the genomic features of Rhizophagus irregularis, R. cerebriforme, R. diaphanum and Gigaspora rosea, and their symbiotic lifestyle signature.</title>
        <authorList>
            <person name="Morin E."/>
            <person name="San Clemente H."/>
            <person name="Chen E.C.H."/>
            <person name="De La Providencia I."/>
            <person name="Hainaut M."/>
            <person name="Kuo A."/>
            <person name="Kohler A."/>
            <person name="Murat C."/>
            <person name="Tang N."/>
            <person name="Roy S."/>
            <person name="Loubradou J."/>
            <person name="Henrissat B."/>
            <person name="Grigoriev I.V."/>
            <person name="Corradi N."/>
            <person name="Roux C."/>
            <person name="Martin F.M."/>
        </authorList>
    </citation>
    <scope>NUCLEOTIDE SEQUENCE [LARGE SCALE GENOMIC DNA]</scope>
    <source>
        <strain evidence="3 4">DAOM 194757</strain>
    </source>
</reference>
<dbReference type="Proteomes" id="UP000266673">
    <property type="component" value="Unassembled WGS sequence"/>
</dbReference>
<feature type="compositionally biased region" description="Basic and acidic residues" evidence="1">
    <location>
        <begin position="127"/>
        <end position="142"/>
    </location>
</feature>
<dbReference type="EMBL" id="QKWP01001415">
    <property type="protein sequence ID" value="RIB09109.1"/>
    <property type="molecule type" value="Genomic_DNA"/>
</dbReference>
<protein>
    <submittedName>
        <fullName evidence="3">Uncharacterized protein</fullName>
    </submittedName>
</protein>